<comment type="caution">
    <text evidence="1">The sequence shown here is derived from an EMBL/GenBank/DDBJ whole genome shotgun (WGS) entry which is preliminary data.</text>
</comment>
<dbReference type="InterPro" id="IPR024747">
    <property type="entry name" value="Pyridox_Oxase-rel"/>
</dbReference>
<organism evidence="1">
    <name type="scientific">Thermodesulfobium narugense</name>
    <dbReference type="NCBI Taxonomy" id="184064"/>
    <lineage>
        <taxon>Bacteria</taxon>
        <taxon>Pseudomonadati</taxon>
        <taxon>Thermodesulfobiota</taxon>
        <taxon>Thermodesulfobiia</taxon>
        <taxon>Thermodesulfobiales</taxon>
        <taxon>Thermodesulfobiaceae</taxon>
        <taxon>Thermodesulfobium</taxon>
    </lineage>
</organism>
<dbReference type="PANTHER" id="PTHR34071:SF2">
    <property type="entry name" value="FLAVIN-NUCLEOTIDE-BINDING PROTEIN"/>
    <property type="match status" value="1"/>
</dbReference>
<protein>
    <submittedName>
        <fullName evidence="1">Antibiotic resistance protein</fullName>
    </submittedName>
</protein>
<dbReference type="PANTHER" id="PTHR34071">
    <property type="entry name" value="5-NITROIMIDAZOLE ANTIBIOTICS RESISTANCE PROTEIN, NIMA-FAMILY-RELATED PROTEIN-RELATED"/>
    <property type="match status" value="1"/>
</dbReference>
<reference evidence="1" key="1">
    <citation type="journal article" date="2020" name="mSystems">
        <title>Genome- and Community-Level Interaction Insights into Carbon Utilization and Element Cycling Functions of Hydrothermarchaeota in Hydrothermal Sediment.</title>
        <authorList>
            <person name="Zhou Z."/>
            <person name="Liu Y."/>
            <person name="Xu W."/>
            <person name="Pan J."/>
            <person name="Luo Z.H."/>
            <person name="Li M."/>
        </authorList>
    </citation>
    <scope>NUCLEOTIDE SEQUENCE [LARGE SCALE GENOMIC DNA]</scope>
    <source>
        <strain evidence="1">SpSt-1019</strain>
    </source>
</reference>
<dbReference type="Pfam" id="PF12900">
    <property type="entry name" value="Pyridox_ox_2"/>
    <property type="match status" value="1"/>
</dbReference>
<dbReference type="AlphaFoldDB" id="A0A7C5KC93"/>
<name>A0A7C5KC93_9BACT</name>
<evidence type="ECO:0000313" key="1">
    <source>
        <dbReference type="EMBL" id="HHI66264.1"/>
    </source>
</evidence>
<accession>A0A7C5KC93</accession>
<dbReference type="EMBL" id="DRUY01000236">
    <property type="protein sequence ID" value="HHI66264.1"/>
    <property type="molecule type" value="Genomic_DNA"/>
</dbReference>
<dbReference type="InterPro" id="IPR012349">
    <property type="entry name" value="Split_barrel_FMN-bd"/>
</dbReference>
<gene>
    <name evidence="1" type="ORF">ENL70_06940</name>
</gene>
<sequence>MIPEVKVRRKEFEIFDAKEIQELLDSCEYGVLSLVDLNNKPYSVPISFFYYENNIYFHSATNGKKIDIIKKNPYACFVAVKPYSFLPSYFKNEKVACFAGQAYASVYFEGKINEINDKAKKCEYLDNLMKKYQPEGGYDPIEYENVNYAKTIENVVLFQLKTSYVSAKFKFEQHRSHENNKNLISKLRSRGSKIDEETIKMIEKFL</sequence>
<dbReference type="SUPFAM" id="SSF50475">
    <property type="entry name" value="FMN-binding split barrel"/>
    <property type="match status" value="1"/>
</dbReference>
<proteinExistence type="predicted"/>
<dbReference type="Gene3D" id="2.30.110.10">
    <property type="entry name" value="Electron Transport, Fmn-binding Protein, Chain A"/>
    <property type="match status" value="1"/>
</dbReference>